<feature type="domain" description="Glycosyltransferase 2-like" evidence="2">
    <location>
        <begin position="4"/>
        <end position="110"/>
    </location>
</feature>
<dbReference type="InterPro" id="IPR001173">
    <property type="entry name" value="Glyco_trans_2-like"/>
</dbReference>
<dbReference type="InterPro" id="IPR050834">
    <property type="entry name" value="Glycosyltransf_2"/>
</dbReference>
<comment type="caution">
    <text evidence="4">The sequence shown here is derived from an EMBL/GenBank/DDBJ whole genome shotgun (WGS) entry which is preliminary data.</text>
</comment>
<proteinExistence type="predicted"/>
<name>A0ABU1TP36_9FLAO</name>
<reference evidence="4 5" key="1">
    <citation type="submission" date="2023-07" db="EMBL/GenBank/DDBJ databases">
        <title>Sorghum-associated microbial communities from plants grown in Nebraska, USA.</title>
        <authorList>
            <person name="Schachtman D."/>
        </authorList>
    </citation>
    <scope>NUCLEOTIDE SEQUENCE [LARGE SCALE GENOMIC DNA]</scope>
    <source>
        <strain evidence="4 5">3773</strain>
    </source>
</reference>
<organism evidence="4 5">
    <name type="scientific">Flavobacterium arsenatis</name>
    <dbReference type="NCBI Taxonomy" id="1484332"/>
    <lineage>
        <taxon>Bacteria</taxon>
        <taxon>Pseudomonadati</taxon>
        <taxon>Bacteroidota</taxon>
        <taxon>Flavobacteriia</taxon>
        <taxon>Flavobacteriales</taxon>
        <taxon>Flavobacteriaceae</taxon>
        <taxon>Flavobacterium</taxon>
    </lineage>
</organism>
<evidence type="ECO:0000259" key="2">
    <source>
        <dbReference type="Pfam" id="PF00535"/>
    </source>
</evidence>
<keyword evidence="1" id="KW-0808">Transferase</keyword>
<evidence type="ECO:0000256" key="1">
    <source>
        <dbReference type="ARBA" id="ARBA00022679"/>
    </source>
</evidence>
<dbReference type="RefSeq" id="WP_310025841.1">
    <property type="nucleotide sequence ID" value="NZ_JAVDVI010000006.1"/>
</dbReference>
<evidence type="ECO:0000259" key="3">
    <source>
        <dbReference type="Pfam" id="PF02709"/>
    </source>
</evidence>
<evidence type="ECO:0000313" key="5">
    <source>
        <dbReference type="Proteomes" id="UP001255185"/>
    </source>
</evidence>
<dbReference type="Proteomes" id="UP001255185">
    <property type="component" value="Unassembled WGS sequence"/>
</dbReference>
<sequence length="271" mass="31025">MKISVILSTYNAEAWLEKVIWGFSAQIEKDFEIIIADDGSGPKTKELLDALRPQIQMPLIHVWQPDNGFQKTQILNKAILASAGEYLIFTDGDCIPRNDFVTTHLKYRKEGYFLSGGYFMLPMDISQAITKQDIIEQNCFKLDWLLARGLKKNFKNNKVAAKGFWSKILNKVTPTKPTWNGHNASGWKKDLLEVNGFNQEMQYGGEDRELGERLINKGVKSKQIRYSAICVHLDHSRGYVSEAAWKKNFEIREHTRKNKVVRTATGLDLNL</sequence>
<dbReference type="EMBL" id="JAVDVI010000006">
    <property type="protein sequence ID" value="MDR6967623.1"/>
    <property type="molecule type" value="Genomic_DNA"/>
</dbReference>
<dbReference type="InterPro" id="IPR027791">
    <property type="entry name" value="Galactosyl_T_C"/>
</dbReference>
<accession>A0ABU1TP36</accession>
<dbReference type="Pfam" id="PF00535">
    <property type="entry name" value="Glycos_transf_2"/>
    <property type="match status" value="1"/>
</dbReference>
<dbReference type="CDD" id="cd06420">
    <property type="entry name" value="GT2_Chondriotin_Pol_N"/>
    <property type="match status" value="1"/>
</dbReference>
<dbReference type="Gene3D" id="3.90.550.10">
    <property type="entry name" value="Spore Coat Polysaccharide Biosynthesis Protein SpsA, Chain A"/>
    <property type="match status" value="1"/>
</dbReference>
<keyword evidence="5" id="KW-1185">Reference proteome</keyword>
<evidence type="ECO:0000313" key="4">
    <source>
        <dbReference type="EMBL" id="MDR6967623.1"/>
    </source>
</evidence>
<dbReference type="PANTHER" id="PTHR43685">
    <property type="entry name" value="GLYCOSYLTRANSFERASE"/>
    <property type="match status" value="1"/>
</dbReference>
<dbReference type="InterPro" id="IPR029044">
    <property type="entry name" value="Nucleotide-diphossugar_trans"/>
</dbReference>
<dbReference type="PANTHER" id="PTHR43685:SF3">
    <property type="entry name" value="SLR2126 PROTEIN"/>
    <property type="match status" value="1"/>
</dbReference>
<feature type="domain" description="Galactosyltransferase C-terminal" evidence="3">
    <location>
        <begin position="185"/>
        <end position="235"/>
    </location>
</feature>
<protein>
    <submittedName>
        <fullName evidence="4">Glycosyltransferase involved in cell wall biosynthesis</fullName>
    </submittedName>
</protein>
<gene>
    <name evidence="4" type="ORF">J2X31_001635</name>
</gene>
<dbReference type="SUPFAM" id="SSF53448">
    <property type="entry name" value="Nucleotide-diphospho-sugar transferases"/>
    <property type="match status" value="1"/>
</dbReference>
<dbReference type="Pfam" id="PF02709">
    <property type="entry name" value="Glyco_transf_7C"/>
    <property type="match status" value="1"/>
</dbReference>